<feature type="non-terminal residue" evidence="3">
    <location>
        <position position="1"/>
    </location>
</feature>
<dbReference type="Pfam" id="PF04664">
    <property type="entry name" value="OGFr_N"/>
    <property type="match status" value="1"/>
</dbReference>
<reference evidence="3" key="1">
    <citation type="submission" date="2023-07" db="EMBL/GenBank/DDBJ databases">
        <authorList>
            <person name="Stuckert A."/>
        </authorList>
    </citation>
    <scope>NUCLEOTIDE SEQUENCE</scope>
</reference>
<comment type="caution">
    <text evidence="3">The sequence shown here is derived from an EMBL/GenBank/DDBJ whole genome shotgun (WGS) entry which is preliminary data.</text>
</comment>
<name>A0ABN9L7S5_9NEOB</name>
<evidence type="ECO:0000256" key="1">
    <source>
        <dbReference type="ARBA" id="ARBA00010365"/>
    </source>
</evidence>
<sequence length="173" mass="20425">ILLYLPQNNSRDQGPDAAKDLQRDRGAYSQNDTTSTLTPNLDFYQNKKPFKPNGVHIDELLSMWKHDYDRLERNHSYIQWLFPLRKPGQNPSAKPLTTNEIQVAGLILTQESDDEKDSEVNKRFLRGIKSHAGKFYASNIEQQNWRGDKSRQLERRFEKLEHIFFSQFYYAFL</sequence>
<evidence type="ECO:0000313" key="3">
    <source>
        <dbReference type="EMBL" id="CAJ0932468.1"/>
    </source>
</evidence>
<dbReference type="InterPro" id="IPR039574">
    <property type="entry name" value="OGFr"/>
</dbReference>
<dbReference type="EMBL" id="CAUEEQ010008552">
    <property type="protein sequence ID" value="CAJ0932468.1"/>
    <property type="molecule type" value="Genomic_DNA"/>
</dbReference>
<protein>
    <recommendedName>
        <fullName evidence="2">Opioid growth factor receptor (OGFr) conserved domain-containing protein</fullName>
    </recommendedName>
</protein>
<comment type="similarity">
    <text evidence="1">Belongs to the opioid growth factor receptor family.</text>
</comment>
<dbReference type="PANTHER" id="PTHR14015:SF1">
    <property type="entry name" value="OPIOID GROWTH FACTOR RECEPTOR"/>
    <property type="match status" value="1"/>
</dbReference>
<keyword evidence="4" id="KW-1185">Reference proteome</keyword>
<feature type="domain" description="Opioid growth factor receptor (OGFr) conserved" evidence="2">
    <location>
        <begin position="38"/>
        <end position="161"/>
    </location>
</feature>
<evidence type="ECO:0000313" key="4">
    <source>
        <dbReference type="Proteomes" id="UP001176940"/>
    </source>
</evidence>
<accession>A0ABN9L7S5</accession>
<dbReference type="PANTHER" id="PTHR14015">
    <property type="entry name" value="OPIOID GROWTH FACTOR RECEPTOR OGFR ZETA-TYPE OPIOID RECEPTOR"/>
    <property type="match status" value="1"/>
</dbReference>
<gene>
    <name evidence="3" type="ORF">RIMI_LOCUS5099861</name>
</gene>
<dbReference type="InterPro" id="IPR006757">
    <property type="entry name" value="OGF_rcpt"/>
</dbReference>
<evidence type="ECO:0000259" key="2">
    <source>
        <dbReference type="Pfam" id="PF04664"/>
    </source>
</evidence>
<dbReference type="Proteomes" id="UP001176940">
    <property type="component" value="Unassembled WGS sequence"/>
</dbReference>
<organism evidence="3 4">
    <name type="scientific">Ranitomeya imitator</name>
    <name type="common">mimic poison frog</name>
    <dbReference type="NCBI Taxonomy" id="111125"/>
    <lineage>
        <taxon>Eukaryota</taxon>
        <taxon>Metazoa</taxon>
        <taxon>Chordata</taxon>
        <taxon>Craniata</taxon>
        <taxon>Vertebrata</taxon>
        <taxon>Euteleostomi</taxon>
        <taxon>Amphibia</taxon>
        <taxon>Batrachia</taxon>
        <taxon>Anura</taxon>
        <taxon>Neobatrachia</taxon>
        <taxon>Hyloidea</taxon>
        <taxon>Dendrobatidae</taxon>
        <taxon>Dendrobatinae</taxon>
        <taxon>Ranitomeya</taxon>
    </lineage>
</organism>
<proteinExistence type="inferred from homology"/>